<reference evidence="1" key="1">
    <citation type="submission" date="2022-04" db="EMBL/GenBank/DDBJ databases">
        <title>Chromosome-scale genome assembly of Holotrichia oblita Faldermann.</title>
        <authorList>
            <person name="Rongchong L."/>
        </authorList>
    </citation>
    <scope>NUCLEOTIDE SEQUENCE</scope>
    <source>
        <strain evidence="1">81SQS9</strain>
    </source>
</reference>
<evidence type="ECO:0000313" key="2">
    <source>
        <dbReference type="Proteomes" id="UP001056778"/>
    </source>
</evidence>
<dbReference type="EMBL" id="CM043015">
    <property type="protein sequence ID" value="KAI4470157.1"/>
    <property type="molecule type" value="Genomic_DNA"/>
</dbReference>
<organism evidence="1 2">
    <name type="scientific">Holotrichia oblita</name>
    <name type="common">Chafer beetle</name>
    <dbReference type="NCBI Taxonomy" id="644536"/>
    <lineage>
        <taxon>Eukaryota</taxon>
        <taxon>Metazoa</taxon>
        <taxon>Ecdysozoa</taxon>
        <taxon>Arthropoda</taxon>
        <taxon>Hexapoda</taxon>
        <taxon>Insecta</taxon>
        <taxon>Pterygota</taxon>
        <taxon>Neoptera</taxon>
        <taxon>Endopterygota</taxon>
        <taxon>Coleoptera</taxon>
        <taxon>Polyphaga</taxon>
        <taxon>Scarabaeiformia</taxon>
        <taxon>Scarabaeidae</taxon>
        <taxon>Melolonthinae</taxon>
        <taxon>Holotrichia</taxon>
    </lineage>
</organism>
<comment type="caution">
    <text evidence="1">The sequence shown here is derived from an EMBL/GenBank/DDBJ whole genome shotgun (WGS) entry which is preliminary data.</text>
</comment>
<proteinExistence type="predicted"/>
<gene>
    <name evidence="1" type="ORF">MML48_1g14268</name>
</gene>
<sequence>MVESRQFNQTEDKAMRTNICSPKNFKDLAHTVFKKRDHGLTLAIILIMITSAIVRFISHADVSVFYLSEKSIKLGYGKYTLYKTVRDLLRIIVTIAGITLLHKKMKIREAPLILVSAALTFASMLLQAWATADWHIYLGEDFIRFI</sequence>
<evidence type="ECO:0000313" key="1">
    <source>
        <dbReference type="EMBL" id="KAI4470157.1"/>
    </source>
</evidence>
<name>A0ACB9TTS6_HOLOL</name>
<protein>
    <submittedName>
        <fullName evidence="1">MFS transporter</fullName>
    </submittedName>
</protein>
<dbReference type="Proteomes" id="UP001056778">
    <property type="component" value="Chromosome 1"/>
</dbReference>
<accession>A0ACB9TTS6</accession>
<keyword evidence="2" id="KW-1185">Reference proteome</keyword>